<dbReference type="RefSeq" id="WP_051966230.1">
    <property type="nucleotide sequence ID" value="NZ_CP045798.1"/>
</dbReference>
<reference evidence="1 2" key="1">
    <citation type="journal article" date="2019" name="Front. Microbiol.">
        <title>Thermoanaerosceptrum fracticalcis gen. nov. sp. nov., a Novel Fumarate-Fermenting Microorganism From a Deep Fractured Carbonate Aquifer of the US Great Basin.</title>
        <authorList>
            <person name="Hamilton-Brehm S.D."/>
            <person name="Stewart L.E."/>
            <person name="Zavarin M."/>
            <person name="Caldwell M."/>
            <person name="Lawson P.A."/>
            <person name="Onstott T.C."/>
            <person name="Grzymski J."/>
            <person name="Neveux I."/>
            <person name="Lollar B.S."/>
            <person name="Russell C.E."/>
            <person name="Moser D.P."/>
        </authorList>
    </citation>
    <scope>NUCLEOTIDE SEQUENCE [LARGE SCALE GENOMIC DNA]</scope>
    <source>
        <strain evidence="1 2">DRI-13</strain>
    </source>
</reference>
<dbReference type="InterPro" id="IPR023214">
    <property type="entry name" value="HAD_sf"/>
</dbReference>
<gene>
    <name evidence="1" type="ORF">BR63_03730</name>
</gene>
<dbReference type="OrthoDB" id="9787572at2"/>
<dbReference type="Pfam" id="PF13242">
    <property type="entry name" value="Hydrolase_like"/>
    <property type="match status" value="1"/>
</dbReference>
<dbReference type="Proteomes" id="UP000515847">
    <property type="component" value="Chromosome"/>
</dbReference>
<protein>
    <submittedName>
        <fullName evidence="1">YqeG family HAD IIIA-type phosphatase</fullName>
    </submittedName>
</protein>
<dbReference type="GO" id="GO:0008962">
    <property type="term" value="F:phosphatidylglycerophosphatase activity"/>
    <property type="evidence" value="ECO:0007669"/>
    <property type="project" value="InterPro"/>
</dbReference>
<sequence length="161" mass="18221">MRYFQPAEISGCLASINLKKLWDMGKRGIILDLDNTITPWRTEEITAEADTFIRSALNLGFSLCLLSNATRSRAKKIADFYQLPFLAPALKPCPLSFKIALKILQLPSAQVVVVGDQIFTDILGGNLVKCYTILVPPLLNKEFIGTRFMRFLERKVMRRNL</sequence>
<dbReference type="Gene3D" id="3.40.50.1000">
    <property type="entry name" value="HAD superfamily/HAD-like"/>
    <property type="match status" value="1"/>
</dbReference>
<name>A0A7G6E099_THEFR</name>
<dbReference type="CDD" id="cd16416">
    <property type="entry name" value="HAD_BsYqeG-like"/>
    <property type="match status" value="1"/>
</dbReference>
<dbReference type="SUPFAM" id="SSF56784">
    <property type="entry name" value="HAD-like"/>
    <property type="match status" value="1"/>
</dbReference>
<dbReference type="KEGG" id="tfr:BR63_03730"/>
<dbReference type="EMBL" id="CP045798">
    <property type="protein sequence ID" value="QNB45503.1"/>
    <property type="molecule type" value="Genomic_DNA"/>
</dbReference>
<evidence type="ECO:0000313" key="1">
    <source>
        <dbReference type="EMBL" id="QNB45503.1"/>
    </source>
</evidence>
<dbReference type="InterPro" id="IPR036412">
    <property type="entry name" value="HAD-like_sf"/>
</dbReference>
<organism evidence="1 2">
    <name type="scientific">Thermanaerosceptrum fracticalcis</name>
    <dbReference type="NCBI Taxonomy" id="1712410"/>
    <lineage>
        <taxon>Bacteria</taxon>
        <taxon>Bacillati</taxon>
        <taxon>Bacillota</taxon>
        <taxon>Clostridia</taxon>
        <taxon>Eubacteriales</taxon>
        <taxon>Peptococcaceae</taxon>
        <taxon>Thermanaerosceptrum</taxon>
    </lineage>
</organism>
<dbReference type="AlphaFoldDB" id="A0A7G6E099"/>
<keyword evidence="2" id="KW-1185">Reference proteome</keyword>
<dbReference type="NCBIfam" id="TIGR01668">
    <property type="entry name" value="YqeG_hyp_ppase"/>
    <property type="match status" value="1"/>
</dbReference>
<accession>A0A7G6E099</accession>
<dbReference type="InterPro" id="IPR010021">
    <property type="entry name" value="PGPP1/Gep4"/>
</dbReference>
<proteinExistence type="predicted"/>
<evidence type="ECO:0000313" key="2">
    <source>
        <dbReference type="Proteomes" id="UP000515847"/>
    </source>
</evidence>